<gene>
    <name evidence="2" type="ORF">PROQFM164_S03g000148</name>
</gene>
<evidence type="ECO:0000313" key="2">
    <source>
        <dbReference type="EMBL" id="CDM33424.1"/>
    </source>
</evidence>
<name>W6QGV7_PENRF</name>
<keyword evidence="3" id="KW-1185">Reference proteome</keyword>
<keyword evidence="1" id="KW-1133">Transmembrane helix</keyword>
<evidence type="ECO:0000313" key="3">
    <source>
        <dbReference type="Proteomes" id="UP000030686"/>
    </source>
</evidence>
<feature type="transmembrane region" description="Helical" evidence="1">
    <location>
        <begin position="12"/>
        <end position="31"/>
    </location>
</feature>
<accession>W6QGV7</accession>
<dbReference type="EMBL" id="HG792017">
    <property type="protein sequence ID" value="CDM33424.1"/>
    <property type="molecule type" value="Genomic_DNA"/>
</dbReference>
<dbReference type="AlphaFoldDB" id="W6QGV7"/>
<proteinExistence type="predicted"/>
<protein>
    <submittedName>
        <fullName evidence="2">Genomic scaffold, ProqFM164S03</fullName>
    </submittedName>
</protein>
<keyword evidence="1" id="KW-0472">Membrane</keyword>
<dbReference type="Proteomes" id="UP000030686">
    <property type="component" value="Unassembled WGS sequence"/>
</dbReference>
<organism evidence="2 3">
    <name type="scientific">Penicillium roqueforti (strain FM164)</name>
    <dbReference type="NCBI Taxonomy" id="1365484"/>
    <lineage>
        <taxon>Eukaryota</taxon>
        <taxon>Fungi</taxon>
        <taxon>Dikarya</taxon>
        <taxon>Ascomycota</taxon>
        <taxon>Pezizomycotina</taxon>
        <taxon>Eurotiomycetes</taxon>
        <taxon>Eurotiomycetidae</taxon>
        <taxon>Eurotiales</taxon>
        <taxon>Aspergillaceae</taxon>
        <taxon>Penicillium</taxon>
    </lineage>
</organism>
<keyword evidence="1" id="KW-0812">Transmembrane</keyword>
<reference evidence="2" key="1">
    <citation type="journal article" date="2014" name="Nat. Commun.">
        <title>Multiple recent horizontal transfers of a large genomic region in cheese making fungi.</title>
        <authorList>
            <person name="Cheeseman K."/>
            <person name="Ropars J."/>
            <person name="Renault P."/>
            <person name="Dupont J."/>
            <person name="Gouzy J."/>
            <person name="Branca A."/>
            <person name="Abraham A.L."/>
            <person name="Ceppi M."/>
            <person name="Conseiller E."/>
            <person name="Debuchy R."/>
            <person name="Malagnac F."/>
            <person name="Goarin A."/>
            <person name="Silar P."/>
            <person name="Lacoste S."/>
            <person name="Sallet E."/>
            <person name="Bensimon A."/>
            <person name="Giraud T."/>
            <person name="Brygoo Y."/>
        </authorList>
    </citation>
    <scope>NUCLEOTIDE SEQUENCE [LARGE SCALE GENOMIC DNA]</scope>
    <source>
        <strain evidence="2">FM164</strain>
    </source>
</reference>
<evidence type="ECO:0000256" key="1">
    <source>
        <dbReference type="SAM" id="Phobius"/>
    </source>
</evidence>
<sequence length="59" mass="6678">MEYRMYGIDARLLYFSLGIISVSPPSCPMLYTIPLALRCLCTGQIPLMVMPCSIFMISR</sequence>